<dbReference type="Pfam" id="PF13411">
    <property type="entry name" value="MerR_1"/>
    <property type="match status" value="1"/>
</dbReference>
<dbReference type="PROSITE" id="PS50937">
    <property type="entry name" value="HTH_MERR_2"/>
    <property type="match status" value="1"/>
</dbReference>
<dbReference type="SUPFAM" id="SSF46955">
    <property type="entry name" value="Putative DNA-binding domain"/>
    <property type="match status" value="1"/>
</dbReference>
<dbReference type="AlphaFoldDB" id="A0A4R6VAM2"/>
<accession>A0A4R6VAM2</accession>
<dbReference type="Proteomes" id="UP000295705">
    <property type="component" value="Unassembled WGS sequence"/>
</dbReference>
<name>A0A4R6VAM2_9PSEU</name>
<dbReference type="InterPro" id="IPR009061">
    <property type="entry name" value="DNA-bd_dom_put_sf"/>
</dbReference>
<evidence type="ECO:0000313" key="4">
    <source>
        <dbReference type="Proteomes" id="UP000295705"/>
    </source>
</evidence>
<sequence length="228" mass="24382">MSQLAGRTGVPASTVRFYEQEGLLPARRSLAGYRLYDDVAVERLAFIGTAKGLGLPLPEIRDLLEPWQHAQCADVQEELIPRLAGRLAETRERMGSLAALQERLTRARAQLDALDGDGPCDPSCALLGLPEEDAAIACTLDAADRDTRLAQWRDLLASITARAAVPGGVRLTFGPEVRPGPLAELAAAEVDCCRFFALTLHLGPPLVLEATAPEDALGLVHELFGAPA</sequence>
<dbReference type="Gene3D" id="1.10.1660.10">
    <property type="match status" value="1"/>
</dbReference>
<reference evidence="3 4" key="1">
    <citation type="submission" date="2019-03" db="EMBL/GenBank/DDBJ databases">
        <title>Genomic Encyclopedia of Type Strains, Phase IV (KMG-IV): sequencing the most valuable type-strain genomes for metagenomic binning, comparative biology and taxonomic classification.</title>
        <authorList>
            <person name="Goeker M."/>
        </authorList>
    </citation>
    <scope>NUCLEOTIDE SEQUENCE [LARGE SCALE GENOMIC DNA]</scope>
    <source>
        <strain evidence="3 4">DSM 45775</strain>
    </source>
</reference>
<protein>
    <submittedName>
        <fullName evidence="3">DNA-binding transcriptional MerR regulator</fullName>
    </submittedName>
</protein>
<dbReference type="PRINTS" id="PR00040">
    <property type="entry name" value="HTHMERR"/>
</dbReference>
<keyword evidence="4" id="KW-1185">Reference proteome</keyword>
<feature type="domain" description="HTH merR-type" evidence="2">
    <location>
        <begin position="1"/>
        <end position="66"/>
    </location>
</feature>
<dbReference type="EMBL" id="SNYO01000004">
    <property type="protein sequence ID" value="TDQ58723.1"/>
    <property type="molecule type" value="Genomic_DNA"/>
</dbReference>
<dbReference type="PANTHER" id="PTHR30204">
    <property type="entry name" value="REDOX-CYCLING DRUG-SENSING TRANSCRIPTIONAL ACTIVATOR SOXR"/>
    <property type="match status" value="1"/>
</dbReference>
<dbReference type="SMART" id="SM00422">
    <property type="entry name" value="HTH_MERR"/>
    <property type="match status" value="1"/>
</dbReference>
<gene>
    <name evidence="3" type="ORF">EV188_104470</name>
</gene>
<dbReference type="GO" id="GO:0003677">
    <property type="term" value="F:DNA binding"/>
    <property type="evidence" value="ECO:0007669"/>
    <property type="project" value="UniProtKB-KW"/>
</dbReference>
<evidence type="ECO:0000256" key="1">
    <source>
        <dbReference type="ARBA" id="ARBA00023125"/>
    </source>
</evidence>
<keyword evidence="1 3" id="KW-0238">DNA-binding</keyword>
<dbReference type="GO" id="GO:0003700">
    <property type="term" value="F:DNA-binding transcription factor activity"/>
    <property type="evidence" value="ECO:0007669"/>
    <property type="project" value="InterPro"/>
</dbReference>
<dbReference type="PANTHER" id="PTHR30204:SF97">
    <property type="entry name" value="MERR FAMILY REGULATORY PROTEIN"/>
    <property type="match status" value="1"/>
</dbReference>
<proteinExistence type="predicted"/>
<evidence type="ECO:0000313" key="3">
    <source>
        <dbReference type="EMBL" id="TDQ58723.1"/>
    </source>
</evidence>
<evidence type="ECO:0000259" key="2">
    <source>
        <dbReference type="PROSITE" id="PS50937"/>
    </source>
</evidence>
<dbReference type="InterPro" id="IPR000551">
    <property type="entry name" value="MerR-type_HTH_dom"/>
</dbReference>
<organism evidence="3 4">
    <name type="scientific">Actinomycetospora succinea</name>
    <dbReference type="NCBI Taxonomy" id="663603"/>
    <lineage>
        <taxon>Bacteria</taxon>
        <taxon>Bacillati</taxon>
        <taxon>Actinomycetota</taxon>
        <taxon>Actinomycetes</taxon>
        <taxon>Pseudonocardiales</taxon>
        <taxon>Pseudonocardiaceae</taxon>
        <taxon>Actinomycetospora</taxon>
    </lineage>
</organism>
<dbReference type="InterPro" id="IPR047057">
    <property type="entry name" value="MerR_fam"/>
</dbReference>
<comment type="caution">
    <text evidence="3">The sequence shown here is derived from an EMBL/GenBank/DDBJ whole genome shotgun (WGS) entry which is preliminary data.</text>
</comment>